<protein>
    <submittedName>
        <fullName evidence="1">Uncharacterized protein</fullName>
    </submittedName>
</protein>
<dbReference type="Gramene" id="ORGLA10G0052600.1">
    <property type="protein sequence ID" value="ORGLA10G0052600.1"/>
    <property type="gene ID" value="ORGLA10G0052600"/>
</dbReference>
<organism evidence="1 2">
    <name type="scientific">Oryza glaberrima</name>
    <name type="common">African rice</name>
    <dbReference type="NCBI Taxonomy" id="4538"/>
    <lineage>
        <taxon>Eukaryota</taxon>
        <taxon>Viridiplantae</taxon>
        <taxon>Streptophyta</taxon>
        <taxon>Embryophyta</taxon>
        <taxon>Tracheophyta</taxon>
        <taxon>Spermatophyta</taxon>
        <taxon>Magnoliopsida</taxon>
        <taxon>Liliopsida</taxon>
        <taxon>Poales</taxon>
        <taxon>Poaceae</taxon>
        <taxon>BOP clade</taxon>
        <taxon>Oryzoideae</taxon>
        <taxon>Oryzeae</taxon>
        <taxon>Oryzinae</taxon>
        <taxon>Oryza</taxon>
    </lineage>
</organism>
<proteinExistence type="predicted"/>
<dbReference type="AlphaFoldDB" id="I1QTJ3"/>
<keyword evidence="2" id="KW-1185">Reference proteome</keyword>
<sequence length="145" mass="15901">WRTGSLPVCSPFPSLPPFGLFLSPLILSHPGTDVHLLKVAHNGIGQRRMRKEEAATHGGGCVDLLHCAMHEEGGGSGFPIRAHTSPKFSLRMKLIMKDLSDKNIDIHNLNLQDDIHNSVPSLFFCIVKNHYLALPTPSSECAVML</sequence>
<evidence type="ECO:0000313" key="2">
    <source>
        <dbReference type="Proteomes" id="UP000007306"/>
    </source>
</evidence>
<accession>I1QTJ3</accession>
<reference evidence="1 2" key="2">
    <citation type="submission" date="2018-04" db="EMBL/GenBank/DDBJ databases">
        <title>OglaRS2 (Oryza glaberrima Reference Sequence Version 2).</title>
        <authorList>
            <person name="Zhang J."/>
            <person name="Kudrna D."/>
            <person name="Lee S."/>
            <person name="Talag J."/>
            <person name="Rajasekar S."/>
            <person name="Wing R.A."/>
        </authorList>
    </citation>
    <scope>NUCLEOTIDE SEQUENCE [LARGE SCALE GENOMIC DNA]</scope>
    <source>
        <strain evidence="1 2">cv. IRGC 96717</strain>
    </source>
</reference>
<evidence type="ECO:0000313" key="1">
    <source>
        <dbReference type="EnsemblPlants" id="ORGLA10G0052600.1"/>
    </source>
</evidence>
<reference evidence="1" key="1">
    <citation type="submission" date="2015-06" db="UniProtKB">
        <authorList>
            <consortium name="EnsemblPlants"/>
        </authorList>
    </citation>
    <scope>IDENTIFICATION</scope>
</reference>
<name>I1QTJ3_ORYGL</name>
<dbReference type="Proteomes" id="UP000007306">
    <property type="component" value="Chromosome 10"/>
</dbReference>
<dbReference type="HOGENOM" id="CLU_1791849_0_0_1"/>
<dbReference type="EnsemblPlants" id="ORGLA10G0052600.1">
    <property type="protein sequence ID" value="ORGLA10G0052600.1"/>
    <property type="gene ID" value="ORGLA10G0052600"/>
</dbReference>